<gene>
    <name evidence="3" type="ORF">AAE3_LOCUS9141</name>
</gene>
<feature type="compositionally biased region" description="Acidic residues" evidence="1">
    <location>
        <begin position="434"/>
        <end position="444"/>
    </location>
</feature>
<evidence type="ECO:0000259" key="2">
    <source>
        <dbReference type="Pfam" id="PF13391"/>
    </source>
</evidence>
<feature type="region of interest" description="Disordered" evidence="1">
    <location>
        <begin position="358"/>
        <end position="444"/>
    </location>
</feature>
<feature type="domain" description="HNH nuclease" evidence="2">
    <location>
        <begin position="140"/>
        <end position="204"/>
    </location>
</feature>
<comment type="caution">
    <text evidence="3">The sequence shown here is derived from an EMBL/GenBank/DDBJ whole genome shotgun (WGS) entry which is preliminary data.</text>
</comment>
<protein>
    <recommendedName>
        <fullName evidence="2">HNH nuclease domain-containing protein</fullName>
    </recommendedName>
</protein>
<reference evidence="3 4" key="1">
    <citation type="submission" date="2020-01" db="EMBL/GenBank/DDBJ databases">
        <authorList>
            <person name="Gupta K D."/>
        </authorList>
    </citation>
    <scope>NUCLEOTIDE SEQUENCE [LARGE SCALE GENOMIC DNA]</scope>
</reference>
<dbReference type="Proteomes" id="UP000467700">
    <property type="component" value="Unassembled WGS sequence"/>
</dbReference>
<feature type="compositionally biased region" description="Polar residues" evidence="1">
    <location>
        <begin position="107"/>
        <end position="116"/>
    </location>
</feature>
<evidence type="ECO:0000256" key="1">
    <source>
        <dbReference type="SAM" id="MobiDB-lite"/>
    </source>
</evidence>
<proteinExistence type="predicted"/>
<feature type="region of interest" description="Disordered" evidence="1">
    <location>
        <begin position="85"/>
        <end position="128"/>
    </location>
</feature>
<feature type="compositionally biased region" description="Low complexity" evidence="1">
    <location>
        <begin position="423"/>
        <end position="432"/>
    </location>
</feature>
<dbReference type="OrthoDB" id="3133596at2759"/>
<dbReference type="EMBL" id="CACVBS010000057">
    <property type="protein sequence ID" value="CAA7267129.1"/>
    <property type="molecule type" value="Genomic_DNA"/>
</dbReference>
<sequence length="459" mass="50403">MGERKVSGQNRRSFVLRHDPAYLLPPPSPSSRPLSLEFKLGTMPVPSEAPTRYCLQCDCPACQQKIDAEGFSDQCDQCGRVDGGAYTSTPPKARPKADNKTPKARSVTASASSSQKGRADTKALAANPPLNLPPGIDRACAITLRFGPAAGTQTCHVVARKKDMGPLEFLWGMGHKEFDVDTSTNLLRLSPELHQTFDEGYWALLPMDFEILSSMQLFYESWPTCTEVTEDSYKDFQKVSHYGNRKGFLYAFLPLSRPKRFSMPIVRLKSPLLDPPSAADLFFFPHANFPVLTLDIEPHYVIWNLGQKFKARGLLPTYISNDPDLVGPLAKYNSPLKLSLEIFAMWDKLQTPTWFINKGPDVKLPPNAADGPSEYGTRSKKRRRTGGGGGADGGDGDGASGSSGCNAQENVEGELKEEGVGPDDSSSQQHISDSTDESSDELEDDFMETQEAFSNRIHG</sequence>
<evidence type="ECO:0000313" key="3">
    <source>
        <dbReference type="EMBL" id="CAA7267129.1"/>
    </source>
</evidence>
<dbReference type="Pfam" id="PF13391">
    <property type="entry name" value="HNH_2"/>
    <property type="match status" value="1"/>
</dbReference>
<dbReference type="InterPro" id="IPR003615">
    <property type="entry name" value="HNH_nuc"/>
</dbReference>
<evidence type="ECO:0000313" key="4">
    <source>
        <dbReference type="Proteomes" id="UP000467700"/>
    </source>
</evidence>
<dbReference type="AlphaFoldDB" id="A0A8S0VSI5"/>
<accession>A0A8S0VSI5</accession>
<name>A0A8S0VSI5_CYCAE</name>
<feature type="compositionally biased region" description="Gly residues" evidence="1">
    <location>
        <begin position="386"/>
        <end position="401"/>
    </location>
</feature>
<organism evidence="3 4">
    <name type="scientific">Cyclocybe aegerita</name>
    <name type="common">Black poplar mushroom</name>
    <name type="synonym">Agrocybe aegerita</name>
    <dbReference type="NCBI Taxonomy" id="1973307"/>
    <lineage>
        <taxon>Eukaryota</taxon>
        <taxon>Fungi</taxon>
        <taxon>Dikarya</taxon>
        <taxon>Basidiomycota</taxon>
        <taxon>Agaricomycotina</taxon>
        <taxon>Agaricomycetes</taxon>
        <taxon>Agaricomycetidae</taxon>
        <taxon>Agaricales</taxon>
        <taxon>Agaricineae</taxon>
        <taxon>Bolbitiaceae</taxon>
        <taxon>Cyclocybe</taxon>
    </lineage>
</organism>
<keyword evidence="4" id="KW-1185">Reference proteome</keyword>